<name>A0A6G0YQI6_APHCR</name>
<keyword evidence="2" id="KW-1185">Reference proteome</keyword>
<accession>A0A6G0YQI6</accession>
<protein>
    <submittedName>
        <fullName evidence="1">Uncharacterized protein</fullName>
    </submittedName>
</protein>
<proteinExistence type="predicted"/>
<gene>
    <name evidence="1" type="ORF">FWK35_00008286</name>
</gene>
<dbReference type="EMBL" id="VUJU01002821">
    <property type="protein sequence ID" value="KAF0759985.1"/>
    <property type="molecule type" value="Genomic_DNA"/>
</dbReference>
<reference evidence="1 2" key="1">
    <citation type="submission" date="2019-08" db="EMBL/GenBank/DDBJ databases">
        <title>Whole genome of Aphis craccivora.</title>
        <authorList>
            <person name="Voronova N.V."/>
            <person name="Shulinski R.S."/>
            <person name="Bandarenka Y.V."/>
            <person name="Zhorov D.G."/>
            <person name="Warner D."/>
        </authorList>
    </citation>
    <scope>NUCLEOTIDE SEQUENCE [LARGE SCALE GENOMIC DNA]</scope>
    <source>
        <strain evidence="1">180601</strain>
        <tissue evidence="1">Whole Body</tissue>
    </source>
</reference>
<dbReference type="Proteomes" id="UP000478052">
    <property type="component" value="Unassembled WGS sequence"/>
</dbReference>
<evidence type="ECO:0000313" key="2">
    <source>
        <dbReference type="Proteomes" id="UP000478052"/>
    </source>
</evidence>
<sequence>MNAYIHRGSTLTLMRNTSQCRAVSVCDIDPALLSKLLSADHDIGKYKVQSQSPSITFSISNGYSINHSKRSDEFIDFIMMCIVYSERSDECIDFTMLCCRNNASISNFGGGFRWQMNLVGTLGSFQKRPEKPKKLRNNGNFYAKPVFDQIDFFI</sequence>
<evidence type="ECO:0000313" key="1">
    <source>
        <dbReference type="EMBL" id="KAF0759985.1"/>
    </source>
</evidence>
<comment type="caution">
    <text evidence="1">The sequence shown here is derived from an EMBL/GenBank/DDBJ whole genome shotgun (WGS) entry which is preliminary data.</text>
</comment>
<dbReference type="AlphaFoldDB" id="A0A6G0YQI6"/>
<organism evidence="1 2">
    <name type="scientific">Aphis craccivora</name>
    <name type="common">Cowpea aphid</name>
    <dbReference type="NCBI Taxonomy" id="307492"/>
    <lineage>
        <taxon>Eukaryota</taxon>
        <taxon>Metazoa</taxon>
        <taxon>Ecdysozoa</taxon>
        <taxon>Arthropoda</taxon>
        <taxon>Hexapoda</taxon>
        <taxon>Insecta</taxon>
        <taxon>Pterygota</taxon>
        <taxon>Neoptera</taxon>
        <taxon>Paraneoptera</taxon>
        <taxon>Hemiptera</taxon>
        <taxon>Sternorrhyncha</taxon>
        <taxon>Aphidomorpha</taxon>
        <taxon>Aphidoidea</taxon>
        <taxon>Aphididae</taxon>
        <taxon>Aphidini</taxon>
        <taxon>Aphis</taxon>
        <taxon>Aphis</taxon>
    </lineage>
</organism>